<accession>A0A5C6P7E0</accession>
<dbReference type="EMBL" id="RHFK02000005">
    <property type="protein sequence ID" value="TWW75383.1"/>
    <property type="molecule type" value="Genomic_DNA"/>
</dbReference>
<dbReference type="Proteomes" id="UP000324091">
    <property type="component" value="Chromosome 13"/>
</dbReference>
<keyword evidence="2" id="KW-1185">Reference proteome</keyword>
<gene>
    <name evidence="1" type="ORF">D4764_13G0000450</name>
</gene>
<proteinExistence type="predicted"/>
<protein>
    <submittedName>
        <fullName evidence="1">Uncharacterized protein</fullName>
    </submittedName>
</protein>
<comment type="caution">
    <text evidence="1">The sequence shown here is derived from an EMBL/GenBank/DDBJ whole genome shotgun (WGS) entry which is preliminary data.</text>
</comment>
<evidence type="ECO:0000313" key="1">
    <source>
        <dbReference type="EMBL" id="TWW75383.1"/>
    </source>
</evidence>
<sequence>MNWSRKVITNFVTWGELNHLRINASKTREVVIDFSRKAPHIAPVNIQGLDMRSWRSTNTWVFTSTINWNHNTNVLYKKGQSHLHLLRRLSDVLRCGLLELWKLREGQEETQQTGQKGWFTPDCSLDSIEEVIHPNCCQIAQQS</sequence>
<dbReference type="AlphaFoldDB" id="A0A5C6P7E0"/>
<reference evidence="1 2" key="1">
    <citation type="submission" date="2019-04" db="EMBL/GenBank/DDBJ databases">
        <title>Chromosome genome assembly for Takifugu flavidus.</title>
        <authorList>
            <person name="Xiao S."/>
        </authorList>
    </citation>
    <scope>NUCLEOTIDE SEQUENCE [LARGE SCALE GENOMIC DNA]</scope>
    <source>
        <strain evidence="1">HTHZ2018</strain>
        <tissue evidence="1">Muscle</tissue>
    </source>
</reference>
<name>A0A5C6P7E0_9TELE</name>
<organism evidence="1 2">
    <name type="scientific">Takifugu flavidus</name>
    <name type="common">sansaifugu</name>
    <dbReference type="NCBI Taxonomy" id="433684"/>
    <lineage>
        <taxon>Eukaryota</taxon>
        <taxon>Metazoa</taxon>
        <taxon>Chordata</taxon>
        <taxon>Craniata</taxon>
        <taxon>Vertebrata</taxon>
        <taxon>Euteleostomi</taxon>
        <taxon>Actinopterygii</taxon>
        <taxon>Neopterygii</taxon>
        <taxon>Teleostei</taxon>
        <taxon>Neoteleostei</taxon>
        <taxon>Acanthomorphata</taxon>
        <taxon>Eupercaria</taxon>
        <taxon>Tetraodontiformes</taxon>
        <taxon>Tetradontoidea</taxon>
        <taxon>Tetraodontidae</taxon>
        <taxon>Takifugu</taxon>
    </lineage>
</organism>
<evidence type="ECO:0000313" key="2">
    <source>
        <dbReference type="Proteomes" id="UP000324091"/>
    </source>
</evidence>